<name>D4VDV4_PHOVU</name>
<dbReference type="AlphaFoldDB" id="D4VDV4"/>
<gene>
    <name evidence="1" type="ORF">CUU_1272</name>
</gene>
<organism evidence="1 2">
    <name type="scientific">Phocaeicola vulgatus PC510</name>
    <dbReference type="NCBI Taxonomy" id="702446"/>
    <lineage>
        <taxon>Bacteria</taxon>
        <taxon>Pseudomonadati</taxon>
        <taxon>Bacteroidota</taxon>
        <taxon>Bacteroidia</taxon>
        <taxon>Bacteroidales</taxon>
        <taxon>Bacteroidaceae</taxon>
        <taxon>Phocaeicola</taxon>
    </lineage>
</organism>
<comment type="caution">
    <text evidence="1">The sequence shown here is derived from an EMBL/GenBank/DDBJ whole genome shotgun (WGS) entry which is preliminary data.</text>
</comment>
<evidence type="ECO:0000313" key="1">
    <source>
        <dbReference type="EMBL" id="EFG16009.1"/>
    </source>
</evidence>
<dbReference type="EMBL" id="ADKO01000113">
    <property type="protein sequence ID" value="EFG16009.1"/>
    <property type="molecule type" value="Genomic_DNA"/>
</dbReference>
<accession>D4VDV4</accession>
<reference evidence="1 2" key="1">
    <citation type="journal article" date="2011" name="J. Bacteriol.">
        <title>Draft genome sequence of Bacteroides vulgatus PC510, a strain isolated from human feces.</title>
        <authorList>
            <person name="Cuiv P.O."/>
            <person name="Klaassens E.S."/>
            <person name="Durkin A.S."/>
            <person name="Harkins D.M."/>
            <person name="Foster L."/>
            <person name="McCorrison J."/>
            <person name="Torralba M."/>
            <person name="Nelson K.E."/>
            <person name="Morrison M."/>
        </authorList>
    </citation>
    <scope>NUCLEOTIDE SEQUENCE [LARGE SCALE GENOMIC DNA]</scope>
    <source>
        <strain evidence="1 2">PC510</strain>
    </source>
</reference>
<sequence length="51" mass="5888">MRNSAPCDNCSLQEQCRTDRSLCTVIAGYYNSDERFINRGKVTDIKIDKEE</sequence>
<proteinExistence type="predicted"/>
<dbReference type="Proteomes" id="UP000004563">
    <property type="component" value="Unassembled WGS sequence"/>
</dbReference>
<evidence type="ECO:0000313" key="2">
    <source>
        <dbReference type="Proteomes" id="UP000004563"/>
    </source>
</evidence>
<protein>
    <submittedName>
        <fullName evidence="1">Conserved domain protein</fullName>
    </submittedName>
</protein>